<protein>
    <submittedName>
        <fullName evidence="1">Retrovirus-related Pol polyprotein from transposon RE1</fullName>
    </submittedName>
</protein>
<proteinExistence type="predicted"/>
<evidence type="ECO:0000313" key="2">
    <source>
        <dbReference type="Proteomes" id="UP000288805"/>
    </source>
</evidence>
<dbReference type="AlphaFoldDB" id="A0A438D8T8"/>
<dbReference type="EMBL" id="QGNW01001737">
    <property type="protein sequence ID" value="RVW31861.1"/>
    <property type="molecule type" value="Genomic_DNA"/>
</dbReference>
<accession>A0A438D8T8</accession>
<organism evidence="1 2">
    <name type="scientific">Vitis vinifera</name>
    <name type="common">Grape</name>
    <dbReference type="NCBI Taxonomy" id="29760"/>
    <lineage>
        <taxon>Eukaryota</taxon>
        <taxon>Viridiplantae</taxon>
        <taxon>Streptophyta</taxon>
        <taxon>Embryophyta</taxon>
        <taxon>Tracheophyta</taxon>
        <taxon>Spermatophyta</taxon>
        <taxon>Magnoliopsida</taxon>
        <taxon>eudicotyledons</taxon>
        <taxon>Gunneridae</taxon>
        <taxon>Pentapetalae</taxon>
        <taxon>rosids</taxon>
        <taxon>Vitales</taxon>
        <taxon>Vitaceae</taxon>
        <taxon>Viteae</taxon>
        <taxon>Vitis</taxon>
    </lineage>
</organism>
<dbReference type="Pfam" id="PF14223">
    <property type="entry name" value="Retrotran_gag_2"/>
    <property type="match status" value="1"/>
</dbReference>
<name>A0A438D8T8_VITVI</name>
<dbReference type="Proteomes" id="UP000288805">
    <property type="component" value="Unassembled WGS sequence"/>
</dbReference>
<evidence type="ECO:0000313" key="1">
    <source>
        <dbReference type="EMBL" id="RVW31861.1"/>
    </source>
</evidence>
<dbReference type="PANTHER" id="PTHR47481">
    <property type="match status" value="1"/>
</dbReference>
<dbReference type="PANTHER" id="PTHR47481:SF22">
    <property type="entry name" value="RETROTRANSPOSON GAG DOMAIN-CONTAINING PROTEIN"/>
    <property type="match status" value="1"/>
</dbReference>
<comment type="caution">
    <text evidence="1">The sequence shown here is derived from an EMBL/GenBank/DDBJ whole genome shotgun (WGS) entry which is preliminary data.</text>
</comment>
<reference evidence="1 2" key="1">
    <citation type="journal article" date="2018" name="PLoS Genet.">
        <title>Population sequencing reveals clonal diversity and ancestral inbreeding in the grapevine cultivar Chardonnay.</title>
        <authorList>
            <person name="Roach M.J."/>
            <person name="Johnson D.L."/>
            <person name="Bohlmann J."/>
            <person name="van Vuuren H.J."/>
            <person name="Jones S.J."/>
            <person name="Pretorius I.S."/>
            <person name="Schmidt S.A."/>
            <person name="Borneman A.R."/>
        </authorList>
    </citation>
    <scope>NUCLEOTIDE SEQUENCE [LARGE SCALE GENOMIC DNA]</scope>
    <source>
        <strain evidence="2">cv. Chardonnay</strain>
        <tissue evidence="1">Leaf</tissue>
    </source>
</reference>
<gene>
    <name evidence="1" type="primary">RE1_1784</name>
    <name evidence="1" type="ORF">CK203_099019</name>
</gene>
<sequence>MGFIDGNRPCPPPILKVNGVDMINPEYSLWICQDQPILNVIVGSLSSTIIPFITSLKTSKNAWTTLATTYAKPLRGRVMQIKGQLANLYKGSQRVIEYMQQIKSRSDELAMMDAPINQSHLKNCMRNSLILKPSFSMKKRRTIIYQSLQMLLTKWEMGHRAKHCPSFRYMPWNTQSFFQPQSSQHSRSISNASCVNFAAQPDHASSSWLLDSGASHHVTIDLNNLSLHSPYASSDDMIGDDTGFSIIHTGSTTIPSPSQPFKLTNDLRMGARLLQGPNKNGVYEWLTQVSSSPPLIAFF</sequence>